<name>A0ACB5TWK5_CANBO</name>
<comment type="caution">
    <text evidence="1">The sequence shown here is derived from an EMBL/GenBank/DDBJ whole genome shotgun (WGS) entry which is preliminary data.</text>
</comment>
<evidence type="ECO:0000313" key="2">
    <source>
        <dbReference type="Proteomes" id="UP001165101"/>
    </source>
</evidence>
<organism evidence="1 2">
    <name type="scientific">Candida boidinii</name>
    <name type="common">Yeast</name>
    <dbReference type="NCBI Taxonomy" id="5477"/>
    <lineage>
        <taxon>Eukaryota</taxon>
        <taxon>Fungi</taxon>
        <taxon>Dikarya</taxon>
        <taxon>Ascomycota</taxon>
        <taxon>Saccharomycotina</taxon>
        <taxon>Pichiomycetes</taxon>
        <taxon>Pichiales</taxon>
        <taxon>Pichiaceae</taxon>
        <taxon>Ogataea</taxon>
        <taxon>Ogataea/Candida clade</taxon>
    </lineage>
</organism>
<dbReference type="Proteomes" id="UP001165101">
    <property type="component" value="Unassembled WGS sequence"/>
</dbReference>
<accession>A0ACB5TWK5</accession>
<proteinExistence type="predicted"/>
<evidence type="ECO:0000313" key="1">
    <source>
        <dbReference type="EMBL" id="GME96134.1"/>
    </source>
</evidence>
<dbReference type="EMBL" id="BSXV01002573">
    <property type="protein sequence ID" value="GME96134.1"/>
    <property type="molecule type" value="Genomic_DNA"/>
</dbReference>
<sequence length="118" mass="13474">MQAFKKVSTKPLTEWLVIIHDKPGDRSKIRPEHLKKAAIPMIEGRVTNCGAVLNKLPKDDNEKLDFAGSSYNILAESKEEIIEFLKKDPFAINGIWDFNNIIIYPYNCFARIGKDIPQ</sequence>
<reference evidence="1" key="1">
    <citation type="submission" date="2023-04" db="EMBL/GenBank/DDBJ databases">
        <title>Candida boidinii NBRC 1967.</title>
        <authorList>
            <person name="Ichikawa N."/>
            <person name="Sato H."/>
            <person name="Tonouchi N."/>
        </authorList>
    </citation>
    <scope>NUCLEOTIDE SEQUENCE</scope>
    <source>
        <strain evidence="1">NBRC 1967</strain>
    </source>
</reference>
<keyword evidence="2" id="KW-1185">Reference proteome</keyword>
<gene>
    <name evidence="1" type="ORF">Cboi01_000416700</name>
</gene>
<protein>
    <submittedName>
        <fullName evidence="1">Unnamed protein product</fullName>
    </submittedName>
</protein>